<protein>
    <submittedName>
        <fullName evidence="3">Uncharacterized protein</fullName>
    </submittedName>
</protein>
<organism evidence="3 4">
    <name type="scientific">Cherax quadricarinatus</name>
    <name type="common">Australian red claw crayfish</name>
    <dbReference type="NCBI Taxonomy" id="27406"/>
    <lineage>
        <taxon>Eukaryota</taxon>
        <taxon>Metazoa</taxon>
        <taxon>Ecdysozoa</taxon>
        <taxon>Arthropoda</taxon>
        <taxon>Crustacea</taxon>
        <taxon>Multicrustacea</taxon>
        <taxon>Malacostraca</taxon>
        <taxon>Eumalacostraca</taxon>
        <taxon>Eucarida</taxon>
        <taxon>Decapoda</taxon>
        <taxon>Pleocyemata</taxon>
        <taxon>Astacidea</taxon>
        <taxon>Parastacoidea</taxon>
        <taxon>Parastacidae</taxon>
        <taxon>Cherax</taxon>
    </lineage>
</organism>
<feature type="non-terminal residue" evidence="3">
    <location>
        <position position="283"/>
    </location>
</feature>
<name>A0AAW0VNB2_CHEQU</name>
<feature type="transmembrane region" description="Helical" evidence="2">
    <location>
        <begin position="89"/>
        <end position="113"/>
    </location>
</feature>
<evidence type="ECO:0000256" key="1">
    <source>
        <dbReference type="SAM" id="MobiDB-lite"/>
    </source>
</evidence>
<comment type="caution">
    <text evidence="3">The sequence shown here is derived from an EMBL/GenBank/DDBJ whole genome shotgun (WGS) entry which is preliminary data.</text>
</comment>
<accession>A0AAW0VNB2</accession>
<keyword evidence="2" id="KW-0812">Transmembrane</keyword>
<keyword evidence="2" id="KW-1133">Transmembrane helix</keyword>
<gene>
    <name evidence="3" type="ORF">OTU49_014692</name>
</gene>
<keyword evidence="2" id="KW-0472">Membrane</keyword>
<dbReference type="AlphaFoldDB" id="A0AAW0VNB2"/>
<evidence type="ECO:0000313" key="3">
    <source>
        <dbReference type="EMBL" id="KAK8718509.1"/>
    </source>
</evidence>
<evidence type="ECO:0000256" key="2">
    <source>
        <dbReference type="SAM" id="Phobius"/>
    </source>
</evidence>
<reference evidence="3 4" key="1">
    <citation type="journal article" date="2024" name="BMC Genomics">
        <title>Genome assembly of redclaw crayfish (Cherax quadricarinatus) provides insights into its immune adaptation and hypoxia tolerance.</title>
        <authorList>
            <person name="Liu Z."/>
            <person name="Zheng J."/>
            <person name="Li H."/>
            <person name="Fang K."/>
            <person name="Wang S."/>
            <person name="He J."/>
            <person name="Zhou D."/>
            <person name="Weng S."/>
            <person name="Chi M."/>
            <person name="Gu Z."/>
            <person name="He J."/>
            <person name="Li F."/>
            <person name="Wang M."/>
        </authorList>
    </citation>
    <scope>NUCLEOTIDE SEQUENCE [LARGE SCALE GENOMIC DNA]</scope>
    <source>
        <strain evidence="3">ZL_2023a</strain>
    </source>
</reference>
<dbReference type="Proteomes" id="UP001445076">
    <property type="component" value="Unassembled WGS sequence"/>
</dbReference>
<feature type="region of interest" description="Disordered" evidence="1">
    <location>
        <begin position="121"/>
        <end position="143"/>
    </location>
</feature>
<sequence length="283" mass="31581">VEGLREAGKYQVVITAVNDRGLRSETRFTISSLGTNGSVYQLHDGPLEAEVRDGGQTVIGAGDAAEGTEDFESESKSFLEMLTRSPSTALLLLVLGCGFLLLMAILLLLLLGIMTYRRRRRRSSDSDPAPLDDSHDDTLEGSCGTRESSVCVVVPTSLVTKEHDTKCTERALQVKTENDVEPDVIPLRESCRGCEREAVMQPTTTPKLSQKYWETQREIKLPVPTTPQFPHQYLGCERDERLPVPTTPQFSHQYHGCESEERLLVPTTPKFPHQYRGCESEDR</sequence>
<evidence type="ECO:0000313" key="4">
    <source>
        <dbReference type="Proteomes" id="UP001445076"/>
    </source>
</evidence>
<keyword evidence="4" id="KW-1185">Reference proteome</keyword>
<proteinExistence type="predicted"/>
<dbReference type="EMBL" id="JARKIK010005992">
    <property type="protein sequence ID" value="KAK8718509.1"/>
    <property type="molecule type" value="Genomic_DNA"/>
</dbReference>
<feature type="non-terminal residue" evidence="3">
    <location>
        <position position="1"/>
    </location>
</feature>